<evidence type="ECO:0000256" key="1">
    <source>
        <dbReference type="SAM" id="MobiDB-lite"/>
    </source>
</evidence>
<feature type="region of interest" description="Disordered" evidence="1">
    <location>
        <begin position="1"/>
        <end position="20"/>
    </location>
</feature>
<dbReference type="EMBL" id="OV725078">
    <property type="protein sequence ID" value="CAH1392975.1"/>
    <property type="molecule type" value="Genomic_DNA"/>
</dbReference>
<accession>A0A9P0E8W1</accession>
<protein>
    <submittedName>
        <fullName evidence="2">Uncharacterized protein</fullName>
    </submittedName>
</protein>
<sequence>MKREFKMQSLEQKMEGCTKKKNDVRRKKINVPSGKRIAPDDLIEEGTSNCVQSTAPRRHRKTRTEGTDRENDIADESDLFMTTLKMRLWRHIVKGNYRKKEKIIAISMELTRDISHENQFYSRILW</sequence>
<keyword evidence="3" id="KW-1185">Reference proteome</keyword>
<dbReference type="AlphaFoldDB" id="A0A9P0E8W1"/>
<dbReference type="Proteomes" id="UP001152798">
    <property type="component" value="Chromosome 2"/>
</dbReference>
<name>A0A9P0E8W1_NEZVI</name>
<gene>
    <name evidence="2" type="ORF">NEZAVI_LOCUS3712</name>
</gene>
<organism evidence="2 3">
    <name type="scientific">Nezara viridula</name>
    <name type="common">Southern green stink bug</name>
    <name type="synonym">Cimex viridulus</name>
    <dbReference type="NCBI Taxonomy" id="85310"/>
    <lineage>
        <taxon>Eukaryota</taxon>
        <taxon>Metazoa</taxon>
        <taxon>Ecdysozoa</taxon>
        <taxon>Arthropoda</taxon>
        <taxon>Hexapoda</taxon>
        <taxon>Insecta</taxon>
        <taxon>Pterygota</taxon>
        <taxon>Neoptera</taxon>
        <taxon>Paraneoptera</taxon>
        <taxon>Hemiptera</taxon>
        <taxon>Heteroptera</taxon>
        <taxon>Panheteroptera</taxon>
        <taxon>Pentatomomorpha</taxon>
        <taxon>Pentatomoidea</taxon>
        <taxon>Pentatomidae</taxon>
        <taxon>Pentatominae</taxon>
        <taxon>Nezara</taxon>
    </lineage>
</organism>
<proteinExistence type="predicted"/>
<evidence type="ECO:0000313" key="2">
    <source>
        <dbReference type="EMBL" id="CAH1392975.1"/>
    </source>
</evidence>
<evidence type="ECO:0000313" key="3">
    <source>
        <dbReference type="Proteomes" id="UP001152798"/>
    </source>
</evidence>
<feature type="region of interest" description="Disordered" evidence="1">
    <location>
        <begin position="51"/>
        <end position="70"/>
    </location>
</feature>
<reference evidence="2" key="1">
    <citation type="submission" date="2022-01" db="EMBL/GenBank/DDBJ databases">
        <authorList>
            <person name="King R."/>
        </authorList>
    </citation>
    <scope>NUCLEOTIDE SEQUENCE</scope>
</reference>